<sequence length="217" mass="24380">MSIPITVSNGRGFVCIISEKLPEYLITTSIQVLKLCDRYVGLQKTQKDSFFDWEGFKKAVDGYKGDDLAFDKYNNNTINQSKATVTTMVDKITALVDLTISVSLSESEIAVLKADIKRTFTNLKMTSEYGWADFSKSTSGHSSWEYRVLYIFPNPDLPNFLYGEVTTIKLEADIEEQSTWWGLEGSSSNNFAAKVDVMELVVMKGFKDPEAQQVTAQ</sequence>
<keyword evidence="1" id="KW-0749">Sporulation</keyword>
<dbReference type="InParanoid" id="A0A165TTR3"/>
<gene>
    <name evidence="2" type="ORF">NEOLEDRAFT_159470</name>
</gene>
<dbReference type="Gene3D" id="3.40.198.10">
    <property type="entry name" value="Delta-endotoxin CytB-like"/>
    <property type="match status" value="1"/>
</dbReference>
<dbReference type="EMBL" id="KV425563">
    <property type="protein sequence ID" value="KZT27162.1"/>
    <property type="molecule type" value="Genomic_DNA"/>
</dbReference>
<reference evidence="2 3" key="1">
    <citation type="journal article" date="2016" name="Mol. Biol. Evol.">
        <title>Comparative Genomics of Early-Diverging Mushroom-Forming Fungi Provides Insights into the Origins of Lignocellulose Decay Capabilities.</title>
        <authorList>
            <person name="Nagy L.G."/>
            <person name="Riley R."/>
            <person name="Tritt A."/>
            <person name="Adam C."/>
            <person name="Daum C."/>
            <person name="Floudas D."/>
            <person name="Sun H."/>
            <person name="Yadav J.S."/>
            <person name="Pangilinan J."/>
            <person name="Larsson K.H."/>
            <person name="Matsuura K."/>
            <person name="Barry K."/>
            <person name="Labutti K."/>
            <person name="Kuo R."/>
            <person name="Ohm R.A."/>
            <person name="Bhattacharya S.S."/>
            <person name="Shirouzu T."/>
            <person name="Yoshinaga Y."/>
            <person name="Martin F.M."/>
            <person name="Grigoriev I.V."/>
            <person name="Hibbett D.S."/>
        </authorList>
    </citation>
    <scope>NUCLEOTIDE SEQUENCE [LARGE SCALE GENOMIC DNA]</scope>
    <source>
        <strain evidence="2 3">HHB14362 ss-1</strain>
    </source>
</reference>
<protein>
    <submittedName>
        <fullName evidence="2">Volvatoxin A2</fullName>
    </submittedName>
</protein>
<dbReference type="Proteomes" id="UP000076761">
    <property type="component" value="Unassembled WGS sequence"/>
</dbReference>
<evidence type="ECO:0000256" key="1">
    <source>
        <dbReference type="ARBA" id="ARBA00022969"/>
    </source>
</evidence>
<dbReference type="Pfam" id="PF01338">
    <property type="entry name" value="Bac_thur_toxin"/>
    <property type="match status" value="1"/>
</dbReference>
<dbReference type="InterPro" id="IPR035918">
    <property type="entry name" value="CytB_endotoxin-like_sf"/>
</dbReference>
<organism evidence="2 3">
    <name type="scientific">Neolentinus lepideus HHB14362 ss-1</name>
    <dbReference type="NCBI Taxonomy" id="1314782"/>
    <lineage>
        <taxon>Eukaryota</taxon>
        <taxon>Fungi</taxon>
        <taxon>Dikarya</taxon>
        <taxon>Basidiomycota</taxon>
        <taxon>Agaricomycotina</taxon>
        <taxon>Agaricomycetes</taxon>
        <taxon>Gloeophyllales</taxon>
        <taxon>Gloeophyllaceae</taxon>
        <taxon>Neolentinus</taxon>
    </lineage>
</organism>
<evidence type="ECO:0000313" key="2">
    <source>
        <dbReference type="EMBL" id="KZT27162.1"/>
    </source>
</evidence>
<evidence type="ECO:0000313" key="3">
    <source>
        <dbReference type="Proteomes" id="UP000076761"/>
    </source>
</evidence>
<keyword evidence="3" id="KW-1185">Reference proteome</keyword>
<dbReference type="GO" id="GO:0005576">
    <property type="term" value="C:extracellular region"/>
    <property type="evidence" value="ECO:0007669"/>
    <property type="project" value="InterPro"/>
</dbReference>
<dbReference type="OrthoDB" id="3166440at2759"/>
<proteinExistence type="predicted"/>
<accession>A0A165TTR3</accession>
<name>A0A165TTR3_9AGAM</name>
<dbReference type="SUPFAM" id="SSF55676">
    <property type="entry name" value="CytB endotoxin-like"/>
    <property type="match status" value="1"/>
</dbReference>
<dbReference type="GO" id="GO:0030435">
    <property type="term" value="P:sporulation resulting in formation of a cellular spore"/>
    <property type="evidence" value="ECO:0007669"/>
    <property type="project" value="UniProtKB-KW"/>
</dbReference>
<dbReference type="AlphaFoldDB" id="A0A165TTR3"/>
<dbReference type="InterPro" id="IPR001615">
    <property type="entry name" value="Endotoxin_CytB"/>
</dbReference>